<dbReference type="InterPro" id="IPR009061">
    <property type="entry name" value="DNA-bd_dom_put_sf"/>
</dbReference>
<keyword evidence="4" id="KW-0175">Coiled coil</keyword>
<organism evidence="6 7">
    <name type="scientific">Clostridium argentinense CDC 2741</name>
    <dbReference type="NCBI Taxonomy" id="1418104"/>
    <lineage>
        <taxon>Bacteria</taxon>
        <taxon>Bacillati</taxon>
        <taxon>Bacillota</taxon>
        <taxon>Clostridia</taxon>
        <taxon>Eubacteriales</taxon>
        <taxon>Clostridiaceae</taxon>
        <taxon>Clostridium</taxon>
    </lineage>
</organism>
<dbReference type="GO" id="GO:0003700">
    <property type="term" value="F:DNA-binding transcription factor activity"/>
    <property type="evidence" value="ECO:0007669"/>
    <property type="project" value="InterPro"/>
</dbReference>
<keyword evidence="3" id="KW-0804">Transcription</keyword>
<dbReference type="PANTHER" id="PTHR30204">
    <property type="entry name" value="REDOX-CYCLING DRUG-SENSING TRANSCRIPTIONAL ACTIVATOR SOXR"/>
    <property type="match status" value="1"/>
</dbReference>
<dbReference type="OrthoDB" id="122388at2"/>
<name>A0A0C1U4L1_9CLOT</name>
<dbReference type="PANTHER" id="PTHR30204:SF94">
    <property type="entry name" value="HEAVY METAL-DEPENDENT TRANSCRIPTIONAL REGULATOR HI_0293-RELATED"/>
    <property type="match status" value="1"/>
</dbReference>
<evidence type="ECO:0000259" key="5">
    <source>
        <dbReference type="PROSITE" id="PS50937"/>
    </source>
</evidence>
<dbReference type="SMART" id="SM00422">
    <property type="entry name" value="HTH_MERR"/>
    <property type="match status" value="2"/>
</dbReference>
<evidence type="ECO:0000313" key="6">
    <source>
        <dbReference type="EMBL" id="KIE47719.1"/>
    </source>
</evidence>
<dbReference type="Pfam" id="PF00376">
    <property type="entry name" value="MerR"/>
    <property type="match status" value="1"/>
</dbReference>
<dbReference type="Gene3D" id="1.10.1660.10">
    <property type="match status" value="2"/>
</dbReference>
<reference evidence="6 7" key="1">
    <citation type="journal article" date="2015" name="Infect. Genet. Evol.">
        <title>Genomic sequences of six botulinum neurotoxin-producing strains representing three clostridial species illustrate the mobility and diversity of botulinum neurotoxin genes.</title>
        <authorList>
            <person name="Smith T.J."/>
            <person name="Hill K.K."/>
            <person name="Xie G."/>
            <person name="Foley B.T."/>
            <person name="Williamson C.H."/>
            <person name="Foster J.T."/>
            <person name="Johnson S.L."/>
            <person name="Chertkov O."/>
            <person name="Teshima H."/>
            <person name="Gibbons H.S."/>
            <person name="Johnsky L.A."/>
            <person name="Karavis M.A."/>
            <person name="Smith L.A."/>
        </authorList>
    </citation>
    <scope>NUCLEOTIDE SEQUENCE [LARGE SCALE GENOMIC DNA]</scope>
    <source>
        <strain evidence="6 7">CDC 2741</strain>
    </source>
</reference>
<dbReference type="InterPro" id="IPR000551">
    <property type="entry name" value="MerR-type_HTH_dom"/>
</dbReference>
<keyword evidence="2" id="KW-0238">DNA-binding</keyword>
<dbReference type="Pfam" id="PF13411">
    <property type="entry name" value="MerR_1"/>
    <property type="match status" value="1"/>
</dbReference>
<gene>
    <name evidence="6" type="ORF">U732_3672</name>
</gene>
<dbReference type="GO" id="GO:0003677">
    <property type="term" value="F:DNA binding"/>
    <property type="evidence" value="ECO:0007669"/>
    <property type="project" value="UniProtKB-KW"/>
</dbReference>
<feature type="domain" description="HTH merR-type" evidence="5">
    <location>
        <begin position="4"/>
        <end position="45"/>
    </location>
</feature>
<dbReference type="RefSeq" id="WP_039630910.1">
    <property type="nucleotide sequence ID" value="NZ_AYSO01000013.1"/>
</dbReference>
<evidence type="ECO:0000313" key="7">
    <source>
        <dbReference type="Proteomes" id="UP000031366"/>
    </source>
</evidence>
<proteinExistence type="predicted"/>
<evidence type="ECO:0000256" key="2">
    <source>
        <dbReference type="ARBA" id="ARBA00023125"/>
    </source>
</evidence>
<feature type="coiled-coil region" evidence="4">
    <location>
        <begin position="94"/>
        <end position="121"/>
    </location>
</feature>
<evidence type="ECO:0000256" key="4">
    <source>
        <dbReference type="SAM" id="Coils"/>
    </source>
</evidence>
<feature type="domain" description="HTH merR-type" evidence="5">
    <location>
        <begin position="126"/>
        <end position="194"/>
    </location>
</feature>
<dbReference type="STRING" id="29341.RSJ17_17610"/>
<dbReference type="SUPFAM" id="SSF46955">
    <property type="entry name" value="Putative DNA-binding domain"/>
    <property type="match status" value="2"/>
</dbReference>
<keyword evidence="1" id="KW-0805">Transcription regulation</keyword>
<dbReference type="AlphaFoldDB" id="A0A0C1U4L1"/>
<dbReference type="InterPro" id="IPR047057">
    <property type="entry name" value="MerR_fam"/>
</dbReference>
<dbReference type="CDD" id="cd00592">
    <property type="entry name" value="HTH_MerR-like"/>
    <property type="match status" value="1"/>
</dbReference>
<evidence type="ECO:0000256" key="3">
    <source>
        <dbReference type="ARBA" id="ARBA00023163"/>
    </source>
</evidence>
<dbReference type="Proteomes" id="UP000031366">
    <property type="component" value="Unassembled WGS sequence"/>
</dbReference>
<dbReference type="PROSITE" id="PS50937">
    <property type="entry name" value="HTH_MERR_2"/>
    <property type="match status" value="2"/>
</dbReference>
<evidence type="ECO:0000256" key="1">
    <source>
        <dbReference type="ARBA" id="ARBA00023015"/>
    </source>
</evidence>
<accession>A0A0C1U4L1</accession>
<keyword evidence="7" id="KW-1185">Reference proteome</keyword>
<dbReference type="EMBL" id="AYSO01000013">
    <property type="protein sequence ID" value="KIE47719.1"/>
    <property type="molecule type" value="Genomic_DNA"/>
</dbReference>
<protein>
    <submittedName>
        <fullName evidence="6">Helix-turn-helix family protein</fullName>
    </submittedName>
</protein>
<comment type="caution">
    <text evidence="6">The sequence shown here is derived from an EMBL/GenBank/DDBJ whole genome shotgun (WGS) entry which is preliminary data.</text>
</comment>
<sequence length="254" mass="28939">MKNGYKTAQVAKIIGIHPNTVRLYEKLKLIPKPQRLSNGYRVFSDFHIAQFKLARTALKVEVLQSGLRKNMINIIKLSAQGEFQKAIACTNNYIDQVKIEQKNAEEAIEITKKLLAGIEEKEDDIAFTRKQTAEHLNITIDTLRNWEMNGLFSIKRKENGYRVYTKNDIQLLKIIRSLRLANYSLAAILRMISALSNNSEIDIREVIDTPKADEDIVTVCDELLTSLSNAELNANCVLSKLKSMQEKFNINPTL</sequence>